<reference evidence="4" key="1">
    <citation type="journal article" date="2019" name="Int. J. Syst. Evol. Microbiol.">
        <title>The Global Catalogue of Microorganisms (GCM) 10K type strain sequencing project: providing services to taxonomists for standard genome sequencing and annotation.</title>
        <authorList>
            <consortium name="The Broad Institute Genomics Platform"/>
            <consortium name="The Broad Institute Genome Sequencing Center for Infectious Disease"/>
            <person name="Wu L."/>
            <person name="Ma J."/>
        </authorList>
    </citation>
    <scope>NUCLEOTIDE SEQUENCE [LARGE SCALE GENOMIC DNA]</scope>
    <source>
        <strain evidence="4">CGMCC 4.7323</strain>
    </source>
</reference>
<evidence type="ECO:0000313" key="3">
    <source>
        <dbReference type="EMBL" id="GGN43266.1"/>
    </source>
</evidence>
<sequence length="111" mass="12147">MMQLSLVASHMNTQPAAHPSASAALLTSVGVAVVALLIGAFAWGRRIRSREPGPPRPDEQPRLPNGQAVGDVVERREPDDLPRTHRRRKPHELNGNGIESRPASGRHDRSR</sequence>
<dbReference type="EMBL" id="BMND01000008">
    <property type="protein sequence ID" value="GGN43266.1"/>
    <property type="molecule type" value="Genomic_DNA"/>
</dbReference>
<dbReference type="Pfam" id="PF20087">
    <property type="entry name" value="DUF6479"/>
    <property type="match status" value="1"/>
</dbReference>
<keyword evidence="4" id="KW-1185">Reference proteome</keyword>
<feature type="compositionally biased region" description="Basic and acidic residues" evidence="1">
    <location>
        <begin position="72"/>
        <end position="83"/>
    </location>
</feature>
<feature type="compositionally biased region" description="Basic and acidic residues" evidence="1">
    <location>
        <begin position="49"/>
        <end position="61"/>
    </location>
</feature>
<evidence type="ECO:0000313" key="4">
    <source>
        <dbReference type="Proteomes" id="UP000600080"/>
    </source>
</evidence>
<feature type="transmembrane region" description="Helical" evidence="2">
    <location>
        <begin position="20"/>
        <end position="43"/>
    </location>
</feature>
<dbReference type="Proteomes" id="UP000600080">
    <property type="component" value="Unassembled WGS sequence"/>
</dbReference>
<dbReference type="InterPro" id="IPR045513">
    <property type="entry name" value="DUF6479"/>
</dbReference>
<comment type="caution">
    <text evidence="3">The sequence shown here is derived from an EMBL/GenBank/DDBJ whole genome shotgun (WGS) entry which is preliminary data.</text>
</comment>
<gene>
    <name evidence="3" type="ORF">GCM10012285_24510</name>
</gene>
<proteinExistence type="predicted"/>
<name>A0ABQ2JCK8_9ACTN</name>
<keyword evidence="2" id="KW-0472">Membrane</keyword>
<evidence type="ECO:0008006" key="5">
    <source>
        <dbReference type="Google" id="ProtNLM"/>
    </source>
</evidence>
<keyword evidence="2" id="KW-0812">Transmembrane</keyword>
<accession>A0ABQ2JCK8</accession>
<evidence type="ECO:0000256" key="1">
    <source>
        <dbReference type="SAM" id="MobiDB-lite"/>
    </source>
</evidence>
<evidence type="ECO:0000256" key="2">
    <source>
        <dbReference type="SAM" id="Phobius"/>
    </source>
</evidence>
<keyword evidence="2" id="KW-1133">Transmembrane helix</keyword>
<feature type="region of interest" description="Disordered" evidence="1">
    <location>
        <begin position="46"/>
        <end position="111"/>
    </location>
</feature>
<protein>
    <recommendedName>
        <fullName evidence="5">Secreted protein</fullName>
    </recommendedName>
</protein>
<organism evidence="3 4">
    <name type="scientific">Streptomyces kronopolitis</name>
    <dbReference type="NCBI Taxonomy" id="1612435"/>
    <lineage>
        <taxon>Bacteria</taxon>
        <taxon>Bacillati</taxon>
        <taxon>Actinomycetota</taxon>
        <taxon>Actinomycetes</taxon>
        <taxon>Kitasatosporales</taxon>
        <taxon>Streptomycetaceae</taxon>
        <taxon>Streptomyces</taxon>
    </lineage>
</organism>